<keyword evidence="4" id="KW-1185">Reference proteome</keyword>
<dbReference type="InterPro" id="IPR051534">
    <property type="entry name" value="CBASS_pafABC_assoc_protein"/>
</dbReference>
<sequence length="319" mass="35710">MSTRGVGVVAGGRDQVGPLERLIRILVTLEEAEPRGLTTDDLIDIAGYGSTKDPHRQLNRDIGELKKIGWDIRNATERGSAGRYRLYARDTRLRVELAPRHQVQLVRAALAAGATGFLDKLGDDLLDFDVDENDPFVRTSEPHRAGHDALDKAAYATENRCRISFVYKQQPRVVHPLVIHPGASGWYLVGCEDGATSVKRFVTDRMTHVVVDQPNSASVPEEITYEELNPITWEVDPPTDVVIKTASEHEPQVVMMLGTPIRREAGDDAVTLTVPVTHRAAFRARLYELGQRVQVLGPEDVRAEIITELERFVQRQRLW</sequence>
<protein>
    <submittedName>
        <fullName evidence="3">WYL domain-containing protein</fullName>
    </submittedName>
</protein>
<organism evidence="3 4">
    <name type="scientific">Phytoactinopolyspora mesophila</name>
    <dbReference type="NCBI Taxonomy" id="2650750"/>
    <lineage>
        <taxon>Bacteria</taxon>
        <taxon>Bacillati</taxon>
        <taxon>Actinomycetota</taxon>
        <taxon>Actinomycetes</taxon>
        <taxon>Jiangellales</taxon>
        <taxon>Jiangellaceae</taxon>
        <taxon>Phytoactinopolyspora</taxon>
    </lineage>
</organism>
<feature type="domain" description="WCX" evidence="2">
    <location>
        <begin position="238"/>
        <end position="311"/>
    </location>
</feature>
<dbReference type="EMBL" id="WLZY01000001">
    <property type="protein sequence ID" value="NDL56138.1"/>
    <property type="molecule type" value="Genomic_DNA"/>
</dbReference>
<comment type="caution">
    <text evidence="3">The sequence shown here is derived from an EMBL/GenBank/DDBJ whole genome shotgun (WGS) entry which is preliminary data.</text>
</comment>
<dbReference type="PROSITE" id="PS52050">
    <property type="entry name" value="WYL"/>
    <property type="match status" value="1"/>
</dbReference>
<dbReference type="InterPro" id="IPR057727">
    <property type="entry name" value="WCX_dom"/>
</dbReference>
<dbReference type="PANTHER" id="PTHR34580">
    <property type="match status" value="1"/>
</dbReference>
<evidence type="ECO:0000313" key="3">
    <source>
        <dbReference type="EMBL" id="NDL56138.1"/>
    </source>
</evidence>
<accession>A0A7K3M121</accession>
<gene>
    <name evidence="3" type="ORF">F7O44_03515</name>
</gene>
<name>A0A7K3M121_9ACTN</name>
<feature type="domain" description="WYL" evidence="1">
    <location>
        <begin position="149"/>
        <end position="210"/>
    </location>
</feature>
<dbReference type="PANTHER" id="PTHR34580:SF1">
    <property type="entry name" value="PROTEIN PAFC"/>
    <property type="match status" value="1"/>
</dbReference>
<dbReference type="Proteomes" id="UP000460435">
    <property type="component" value="Unassembled WGS sequence"/>
</dbReference>
<evidence type="ECO:0000259" key="2">
    <source>
        <dbReference type="Pfam" id="PF25583"/>
    </source>
</evidence>
<dbReference type="Pfam" id="PF13280">
    <property type="entry name" value="WYL"/>
    <property type="match status" value="1"/>
</dbReference>
<evidence type="ECO:0000259" key="1">
    <source>
        <dbReference type="Pfam" id="PF13280"/>
    </source>
</evidence>
<proteinExistence type="predicted"/>
<dbReference type="Pfam" id="PF25583">
    <property type="entry name" value="WCX"/>
    <property type="match status" value="1"/>
</dbReference>
<dbReference type="InterPro" id="IPR026881">
    <property type="entry name" value="WYL_dom"/>
</dbReference>
<evidence type="ECO:0000313" key="4">
    <source>
        <dbReference type="Proteomes" id="UP000460435"/>
    </source>
</evidence>
<dbReference type="AlphaFoldDB" id="A0A7K3M121"/>
<reference evidence="3 4" key="1">
    <citation type="submission" date="2019-11" db="EMBL/GenBank/DDBJ databases">
        <authorList>
            <person name="Li X.-J."/>
            <person name="Feng X.-M."/>
        </authorList>
    </citation>
    <scope>NUCLEOTIDE SEQUENCE [LARGE SCALE GENOMIC DNA]</scope>
    <source>
        <strain evidence="3 4">XMNu-373</strain>
    </source>
</reference>